<evidence type="ECO:0000313" key="1">
    <source>
        <dbReference type="EMBL" id="SVC19104.1"/>
    </source>
</evidence>
<protein>
    <submittedName>
        <fullName evidence="1">Uncharacterized protein</fullName>
    </submittedName>
</protein>
<reference evidence="1" key="1">
    <citation type="submission" date="2018-05" db="EMBL/GenBank/DDBJ databases">
        <authorList>
            <person name="Lanie J.A."/>
            <person name="Ng W.-L."/>
            <person name="Kazmierczak K.M."/>
            <person name="Andrzejewski T.M."/>
            <person name="Davidsen T.M."/>
            <person name="Wayne K.J."/>
            <person name="Tettelin H."/>
            <person name="Glass J.I."/>
            <person name="Rusch D."/>
            <person name="Podicherti R."/>
            <person name="Tsui H.-C.T."/>
            <person name="Winkler M.E."/>
        </authorList>
    </citation>
    <scope>NUCLEOTIDE SEQUENCE</scope>
</reference>
<proteinExistence type="predicted"/>
<name>A0A382K2N2_9ZZZZ</name>
<gene>
    <name evidence="1" type="ORF">METZ01_LOCUS271958</name>
</gene>
<feature type="non-terminal residue" evidence="1">
    <location>
        <position position="1"/>
    </location>
</feature>
<organism evidence="1">
    <name type="scientific">marine metagenome</name>
    <dbReference type="NCBI Taxonomy" id="408172"/>
    <lineage>
        <taxon>unclassified sequences</taxon>
        <taxon>metagenomes</taxon>
        <taxon>ecological metagenomes</taxon>
    </lineage>
</organism>
<accession>A0A382K2N2</accession>
<dbReference type="EMBL" id="UINC01078226">
    <property type="protein sequence ID" value="SVC19104.1"/>
    <property type="molecule type" value="Genomic_DNA"/>
</dbReference>
<dbReference type="AlphaFoldDB" id="A0A382K2N2"/>
<sequence length="283" mass="30654">AALGAVRKIVEPLGVSEGDSLFLDFDIESRTVRTHPSVLGDSTLNGLIKELAGVEISESADHLQVLADLLGVEREIEAILGALYARKETEMAGQVQILGDPPTWPGREAIFQRIREVANDSADLSVSPTEEEDPVGLPVSVGNPTMVEFAMHCFTLGFTGRKSGTDSRGLRIYSPGLSEGEKTLLPSPSDLEPLLVGYEPSLDVFVLWDTPVHIAAGGFTQQQLLQVAERPLYRAVANGVREINIPNSKIVDRHKIVVCRASSLAEGLIRRRAANIERLLGED</sequence>